<protein>
    <submittedName>
        <fullName evidence="1">Uncharacterized protein</fullName>
    </submittedName>
</protein>
<dbReference type="Proteomes" id="UP001219934">
    <property type="component" value="Unassembled WGS sequence"/>
</dbReference>
<comment type="caution">
    <text evidence="1">The sequence shown here is derived from an EMBL/GenBank/DDBJ whole genome shotgun (WGS) entry which is preliminary data.</text>
</comment>
<reference evidence="1" key="1">
    <citation type="submission" date="2022-11" db="EMBL/GenBank/DDBJ databases">
        <title>Chromosome-level genome of Pogonophryne albipinna.</title>
        <authorList>
            <person name="Jo E."/>
        </authorList>
    </citation>
    <scope>NUCLEOTIDE SEQUENCE</scope>
    <source>
        <strain evidence="1">SGF0006</strain>
        <tissue evidence="1">Muscle</tissue>
    </source>
</reference>
<accession>A0AAD6B3G6</accession>
<keyword evidence="2" id="KW-1185">Reference proteome</keyword>
<proteinExistence type="predicted"/>
<evidence type="ECO:0000313" key="2">
    <source>
        <dbReference type="Proteomes" id="UP001219934"/>
    </source>
</evidence>
<name>A0AAD6B3G6_9TELE</name>
<organism evidence="1 2">
    <name type="scientific">Pogonophryne albipinna</name>
    <dbReference type="NCBI Taxonomy" id="1090488"/>
    <lineage>
        <taxon>Eukaryota</taxon>
        <taxon>Metazoa</taxon>
        <taxon>Chordata</taxon>
        <taxon>Craniata</taxon>
        <taxon>Vertebrata</taxon>
        <taxon>Euteleostomi</taxon>
        <taxon>Actinopterygii</taxon>
        <taxon>Neopterygii</taxon>
        <taxon>Teleostei</taxon>
        <taxon>Neoteleostei</taxon>
        <taxon>Acanthomorphata</taxon>
        <taxon>Eupercaria</taxon>
        <taxon>Perciformes</taxon>
        <taxon>Notothenioidei</taxon>
        <taxon>Pogonophryne</taxon>
    </lineage>
</organism>
<dbReference type="AlphaFoldDB" id="A0AAD6B3G6"/>
<evidence type="ECO:0000313" key="1">
    <source>
        <dbReference type="EMBL" id="KAJ4936007.1"/>
    </source>
</evidence>
<gene>
    <name evidence="1" type="ORF">JOQ06_017531</name>
</gene>
<sequence length="177" mass="19679">MLLLYADYKEGALYEKNIYFGPQCFRAVALSRTAGDEVCGSGSRGGLISAMRGKKELLVSGCFQLSLCRVLCLVSFTTVSTSPLYHQAWVITKIGYIYFVLSTQVKREVAIVVFGLNNPTWTHWTLNTLGPVCPIDMFQTVPDTSSYVKCLPTSGWFPCRETEELLARGVRKKCLAV</sequence>
<dbReference type="EMBL" id="JAPTMU010000011">
    <property type="protein sequence ID" value="KAJ4936007.1"/>
    <property type="molecule type" value="Genomic_DNA"/>
</dbReference>